<dbReference type="Proteomes" id="UP000708148">
    <property type="component" value="Unassembled WGS sequence"/>
</dbReference>
<dbReference type="EMBL" id="CAJHUC010001695">
    <property type="protein sequence ID" value="CAD7702053.1"/>
    <property type="molecule type" value="Genomic_DNA"/>
</dbReference>
<evidence type="ECO:0000313" key="3">
    <source>
        <dbReference type="Proteomes" id="UP000708148"/>
    </source>
</evidence>
<organism evidence="2 3">
    <name type="scientific">Ostreobium quekettii</name>
    <dbReference type="NCBI Taxonomy" id="121088"/>
    <lineage>
        <taxon>Eukaryota</taxon>
        <taxon>Viridiplantae</taxon>
        <taxon>Chlorophyta</taxon>
        <taxon>core chlorophytes</taxon>
        <taxon>Ulvophyceae</taxon>
        <taxon>TCBD clade</taxon>
        <taxon>Bryopsidales</taxon>
        <taxon>Ostreobineae</taxon>
        <taxon>Ostreobiaceae</taxon>
        <taxon>Ostreobium</taxon>
    </lineage>
</organism>
<comment type="caution">
    <text evidence="2">The sequence shown here is derived from an EMBL/GenBank/DDBJ whole genome shotgun (WGS) entry which is preliminary data.</text>
</comment>
<feature type="compositionally biased region" description="Acidic residues" evidence="1">
    <location>
        <begin position="19"/>
        <end position="32"/>
    </location>
</feature>
<gene>
    <name evidence="2" type="ORF">OSTQU699_LOCUS7410</name>
</gene>
<sequence length="116" mass="12262">GQERADAGQASVALLPNYSDDDDWGGDSEESDAPTNAQAGSGADALRSEKSLPSLHAGQASRGSMARKVSDMSDAEAMDHIRSLLAELSSEEEDEIPLDPQVTSAEIEESALKLRF</sequence>
<name>A0A8S1J4K5_9CHLO</name>
<dbReference type="AlphaFoldDB" id="A0A8S1J4K5"/>
<accession>A0A8S1J4K5</accession>
<keyword evidence="3" id="KW-1185">Reference proteome</keyword>
<feature type="non-terminal residue" evidence="2">
    <location>
        <position position="116"/>
    </location>
</feature>
<reference evidence="2" key="1">
    <citation type="submission" date="2020-12" db="EMBL/GenBank/DDBJ databases">
        <authorList>
            <person name="Iha C."/>
        </authorList>
    </citation>
    <scope>NUCLEOTIDE SEQUENCE</scope>
</reference>
<evidence type="ECO:0000256" key="1">
    <source>
        <dbReference type="SAM" id="MobiDB-lite"/>
    </source>
</evidence>
<feature type="region of interest" description="Disordered" evidence="1">
    <location>
        <begin position="1"/>
        <end position="74"/>
    </location>
</feature>
<protein>
    <submittedName>
        <fullName evidence="2">Uncharacterized protein</fullName>
    </submittedName>
</protein>
<evidence type="ECO:0000313" key="2">
    <source>
        <dbReference type="EMBL" id="CAD7702053.1"/>
    </source>
</evidence>
<proteinExistence type="predicted"/>